<feature type="transmembrane region" description="Helical" evidence="3">
    <location>
        <begin position="28"/>
        <end position="51"/>
    </location>
</feature>
<dbReference type="Proteomes" id="UP000198122">
    <property type="component" value="Unassembled WGS sequence"/>
</dbReference>
<feature type="region of interest" description="Disordered" evidence="2">
    <location>
        <begin position="68"/>
        <end position="195"/>
    </location>
</feature>
<evidence type="ECO:0000313" key="5">
    <source>
        <dbReference type="EMBL" id="SNC73655.1"/>
    </source>
</evidence>
<evidence type="ECO:0000256" key="2">
    <source>
        <dbReference type="SAM" id="MobiDB-lite"/>
    </source>
</evidence>
<sequence>MSELHDDVSRASGAMPTGREGRPRRNPWRIGCGLLVLLALLTGIGGAVWVWNLNRTVENNIVHEALLPDEVEDGHPPGVRVDVDSDGDGKADTNLDTDGDGRPDKNLDSDHDGKADYRTDGSADWDGGYLEDEGGEPAPQPSGTSGAPAPQPSGTSGAPAPQPSGTSGAPAPRKSVAPQAPKDAEEKATNPDVDAEGARNVLIVGEDAGGGAQRSDVMILAHLNAAGDKATLIHFPRDLYVPIPGYGHNKLNAAYALGGAPLLTQTFQGALNVPVDDVVITDFDHFAATVDEVGGVTVDNPHASPKFGAGQVTLGSGSEALRFVRERKTLSQGDMGRGQRQMAVLQATAREAMSTRNPNRVNSVLDAATRNVRVSGGLTTQEIRSMGFDFLTGRGDIEYRTAPYAGLGWSPDGRQSIVIADWPGLRSLGDQIRNDTL</sequence>
<dbReference type="Gene3D" id="3.40.630.190">
    <property type="entry name" value="LCP protein"/>
    <property type="match status" value="1"/>
</dbReference>
<keyword evidence="3" id="KW-1133">Transmembrane helix</keyword>
<dbReference type="AlphaFoldDB" id="A0A212U5V8"/>
<dbReference type="OrthoDB" id="9782542at2"/>
<proteinExistence type="inferred from homology"/>
<dbReference type="PANTHER" id="PTHR33392:SF6">
    <property type="entry name" value="POLYISOPRENYL-TEICHOIC ACID--PEPTIDOGLYCAN TEICHOIC ACID TRANSFERASE TAGU"/>
    <property type="match status" value="1"/>
</dbReference>
<comment type="similarity">
    <text evidence="1">Belongs to the LytR/CpsA/Psr (LCP) family.</text>
</comment>
<feature type="region of interest" description="Disordered" evidence="2">
    <location>
        <begin position="1"/>
        <end position="25"/>
    </location>
</feature>
<name>A0A212U5V8_9MICO</name>
<organism evidence="5 6">
    <name type="scientific">Kytococcus aerolatus</name>
    <dbReference type="NCBI Taxonomy" id="592308"/>
    <lineage>
        <taxon>Bacteria</taxon>
        <taxon>Bacillati</taxon>
        <taxon>Actinomycetota</taxon>
        <taxon>Actinomycetes</taxon>
        <taxon>Micrococcales</taxon>
        <taxon>Kytococcaceae</taxon>
        <taxon>Kytococcus</taxon>
    </lineage>
</organism>
<dbReference type="InterPro" id="IPR050922">
    <property type="entry name" value="LytR/CpsA/Psr_CW_biosynth"/>
</dbReference>
<protein>
    <submittedName>
        <fullName evidence="5">Transcriptional attenuator, LytR family</fullName>
    </submittedName>
</protein>
<dbReference type="NCBIfam" id="TIGR00350">
    <property type="entry name" value="lytR_cpsA_psr"/>
    <property type="match status" value="1"/>
</dbReference>
<gene>
    <name evidence="5" type="ORF">SAMN05445756_2076</name>
</gene>
<keyword evidence="3" id="KW-0812">Transmembrane</keyword>
<dbReference type="RefSeq" id="WP_143469614.1">
    <property type="nucleotide sequence ID" value="NZ_FYEZ01000003.1"/>
</dbReference>
<keyword evidence="6" id="KW-1185">Reference proteome</keyword>
<evidence type="ECO:0000256" key="3">
    <source>
        <dbReference type="SAM" id="Phobius"/>
    </source>
</evidence>
<accession>A0A212U5V8</accession>
<evidence type="ECO:0000256" key="1">
    <source>
        <dbReference type="ARBA" id="ARBA00006068"/>
    </source>
</evidence>
<reference evidence="5 6" key="1">
    <citation type="submission" date="2017-06" db="EMBL/GenBank/DDBJ databases">
        <authorList>
            <person name="Kim H.J."/>
            <person name="Triplett B.A."/>
        </authorList>
    </citation>
    <scope>NUCLEOTIDE SEQUENCE [LARGE SCALE GENOMIC DNA]</scope>
    <source>
        <strain evidence="5 6">DSM 22179</strain>
    </source>
</reference>
<evidence type="ECO:0000259" key="4">
    <source>
        <dbReference type="Pfam" id="PF03816"/>
    </source>
</evidence>
<evidence type="ECO:0000313" key="6">
    <source>
        <dbReference type="Proteomes" id="UP000198122"/>
    </source>
</evidence>
<dbReference type="EMBL" id="FYEZ01000003">
    <property type="protein sequence ID" value="SNC73655.1"/>
    <property type="molecule type" value="Genomic_DNA"/>
</dbReference>
<dbReference type="PANTHER" id="PTHR33392">
    <property type="entry name" value="POLYISOPRENYL-TEICHOIC ACID--PEPTIDOGLYCAN TEICHOIC ACID TRANSFERASE TAGU"/>
    <property type="match status" value="1"/>
</dbReference>
<feature type="compositionally biased region" description="Basic and acidic residues" evidence="2">
    <location>
        <begin position="81"/>
        <end position="121"/>
    </location>
</feature>
<feature type="domain" description="Cell envelope-related transcriptional attenuator" evidence="4">
    <location>
        <begin position="214"/>
        <end position="352"/>
    </location>
</feature>
<keyword evidence="3" id="KW-0472">Membrane</keyword>
<dbReference type="InterPro" id="IPR004474">
    <property type="entry name" value="LytR_CpsA_psr"/>
</dbReference>
<dbReference type="Pfam" id="PF03816">
    <property type="entry name" value="LytR_cpsA_psr"/>
    <property type="match status" value="1"/>
</dbReference>